<dbReference type="InterPro" id="IPR056251">
    <property type="entry name" value="Arm_rpt_dom"/>
</dbReference>
<dbReference type="Pfam" id="PF05729">
    <property type="entry name" value="NACHT"/>
    <property type="match status" value="1"/>
</dbReference>
<dbReference type="PROSITE" id="PS00675">
    <property type="entry name" value="SIGMA54_INTERACT_1"/>
    <property type="match status" value="1"/>
</dbReference>
<evidence type="ECO:0000259" key="2">
    <source>
        <dbReference type="Pfam" id="PF23948"/>
    </source>
</evidence>
<reference evidence="3" key="1">
    <citation type="journal article" date="2020" name="Fungal Divers.">
        <title>Resolving the Mortierellaceae phylogeny through synthesis of multi-gene phylogenetics and phylogenomics.</title>
        <authorList>
            <person name="Vandepol N."/>
            <person name="Liber J."/>
            <person name="Desiro A."/>
            <person name="Na H."/>
            <person name="Kennedy M."/>
            <person name="Barry K."/>
            <person name="Grigoriev I.V."/>
            <person name="Miller A.N."/>
            <person name="O'Donnell K."/>
            <person name="Stajich J.E."/>
            <person name="Bonito G."/>
        </authorList>
    </citation>
    <scope>NUCLEOTIDE SEQUENCE</scope>
    <source>
        <strain evidence="3">NRRL 28262</strain>
    </source>
</reference>
<dbReference type="Gene3D" id="3.40.50.300">
    <property type="entry name" value="P-loop containing nucleotide triphosphate hydrolases"/>
    <property type="match status" value="1"/>
</dbReference>
<dbReference type="InterPro" id="IPR025662">
    <property type="entry name" value="Sigma_54_int_dom_ATP-bd_1"/>
</dbReference>
<dbReference type="Pfam" id="PF23948">
    <property type="entry name" value="ARM_5"/>
    <property type="match status" value="1"/>
</dbReference>
<evidence type="ECO:0000313" key="3">
    <source>
        <dbReference type="EMBL" id="KAG0250808.1"/>
    </source>
</evidence>
<organism evidence="3 4">
    <name type="scientific">Linnemannia exigua</name>
    <dbReference type="NCBI Taxonomy" id="604196"/>
    <lineage>
        <taxon>Eukaryota</taxon>
        <taxon>Fungi</taxon>
        <taxon>Fungi incertae sedis</taxon>
        <taxon>Mucoromycota</taxon>
        <taxon>Mortierellomycotina</taxon>
        <taxon>Mortierellomycetes</taxon>
        <taxon>Mortierellales</taxon>
        <taxon>Mortierellaceae</taxon>
        <taxon>Linnemannia</taxon>
    </lineage>
</organism>
<name>A0AAD4D0F9_9FUNG</name>
<protein>
    <submittedName>
        <fullName evidence="3">WD_REPEATS_REGION domain-containing protein</fullName>
    </submittedName>
</protein>
<evidence type="ECO:0000313" key="4">
    <source>
        <dbReference type="Proteomes" id="UP001194580"/>
    </source>
</evidence>
<gene>
    <name evidence="3" type="primary">WDR31_8</name>
    <name evidence="3" type="ORF">BGZ95_007075</name>
</gene>
<dbReference type="InterPro" id="IPR027417">
    <property type="entry name" value="P-loop_NTPase"/>
</dbReference>
<comment type="caution">
    <text evidence="3">The sequence shown here is derived from an EMBL/GenBank/DDBJ whole genome shotgun (WGS) entry which is preliminary data.</text>
</comment>
<dbReference type="AlphaFoldDB" id="A0AAD4D0F9"/>
<dbReference type="InterPro" id="IPR007111">
    <property type="entry name" value="NACHT_NTPase"/>
</dbReference>
<feature type="domain" description="Arm-like repeat" evidence="2">
    <location>
        <begin position="10"/>
        <end position="158"/>
    </location>
</feature>
<dbReference type="SUPFAM" id="SSF52540">
    <property type="entry name" value="P-loop containing nucleoside triphosphate hydrolases"/>
    <property type="match status" value="1"/>
</dbReference>
<keyword evidence="4" id="KW-1185">Reference proteome</keyword>
<feature type="domain" description="NACHT" evidence="1">
    <location>
        <begin position="269"/>
        <end position="428"/>
    </location>
</feature>
<feature type="non-terminal residue" evidence="3">
    <location>
        <position position="1"/>
    </location>
</feature>
<evidence type="ECO:0000259" key="1">
    <source>
        <dbReference type="Pfam" id="PF05729"/>
    </source>
</evidence>
<sequence>MAAAGLSAVTNVFKLDPAGLFESLESLQKLAESMVGVVTVGIEGCSTLRQGAGTTVRATEGNFDAMKKRSWYLALQGTALFIRQGRLHDFKQVALQAPCRNNVNFQWGVCRQLGEIAFDQLWDDETRQQAVDFLGDLYGCNTGWKLQEDVKRWILTILLQISGLEDSLTKDRALVLLKALKRNGVTELSGIFPLRVRLPLPASFPLLTRVQETPKVEYDLHKLKMQRIDRYKQGVYIAPWAKPSLQAPDDNLFLLMDKVEEFLVGDGQVMLILGDSGAGKSTFNRYLEYLLWQRYKPGGPIPLFINLPGLERPEKNLIAEQLMEYSFSESQIQELEQHRRFILICDGYDESQLLTNLHTTNALNQEGKRDAKLFITCRTQYLGHDYRDRFVPKAADQYHQAANDLFQEAVIAPLSKDQIELYVEKYVPLEPTTWVKKDYMDKLTIIPNLMDLVMNPFLLTLALETLPKVVEGKTDLSRLRVIRVELFDKFVKHWLGVNKRRLQGQKLKDEKQEALQVLLTDGFERNGIDFQKKLAVAIFREQDGRPIVEYSQFRDKATWKNEFFSTDVFVTLQREACLLSRVGNQTDKEFDPQVYLGSTGDNLSVGNHLLSTRNLVPEPSIIQFLAERVQVQHAFKMHLLALIELSKSDPGASQAAANAITIL</sequence>
<dbReference type="Proteomes" id="UP001194580">
    <property type="component" value="Unassembled WGS sequence"/>
</dbReference>
<accession>A0AAD4D0F9</accession>
<dbReference type="EMBL" id="JAAAIL010003396">
    <property type="protein sequence ID" value="KAG0250808.1"/>
    <property type="molecule type" value="Genomic_DNA"/>
</dbReference>
<proteinExistence type="predicted"/>